<accession>A0AAF0T8N8</accession>
<keyword evidence="3" id="KW-1185">Reference proteome</keyword>
<evidence type="ECO:0000313" key="3">
    <source>
        <dbReference type="Proteomes" id="UP001234989"/>
    </source>
</evidence>
<dbReference type="Proteomes" id="UP001234989">
    <property type="component" value="Chromosome 1"/>
</dbReference>
<protein>
    <submittedName>
        <fullName evidence="2">Uncharacterized protein</fullName>
    </submittedName>
</protein>
<reference evidence="2" key="1">
    <citation type="submission" date="2023-08" db="EMBL/GenBank/DDBJ databases">
        <title>A de novo genome assembly of Solanum verrucosum Schlechtendal, a Mexican diploid species geographically isolated from the other diploid A-genome species in potato relatives.</title>
        <authorList>
            <person name="Hosaka K."/>
        </authorList>
    </citation>
    <scope>NUCLEOTIDE SEQUENCE</scope>
    <source>
        <tissue evidence="2">Young leaves</tissue>
    </source>
</reference>
<dbReference type="EMBL" id="CP133612">
    <property type="protein sequence ID" value="WMV08949.1"/>
    <property type="molecule type" value="Genomic_DNA"/>
</dbReference>
<organism evidence="2 3">
    <name type="scientific">Solanum verrucosum</name>
    <dbReference type="NCBI Taxonomy" id="315347"/>
    <lineage>
        <taxon>Eukaryota</taxon>
        <taxon>Viridiplantae</taxon>
        <taxon>Streptophyta</taxon>
        <taxon>Embryophyta</taxon>
        <taxon>Tracheophyta</taxon>
        <taxon>Spermatophyta</taxon>
        <taxon>Magnoliopsida</taxon>
        <taxon>eudicotyledons</taxon>
        <taxon>Gunneridae</taxon>
        <taxon>Pentapetalae</taxon>
        <taxon>asterids</taxon>
        <taxon>lamiids</taxon>
        <taxon>Solanales</taxon>
        <taxon>Solanaceae</taxon>
        <taxon>Solanoideae</taxon>
        <taxon>Solaneae</taxon>
        <taxon>Solanum</taxon>
    </lineage>
</organism>
<evidence type="ECO:0000313" key="2">
    <source>
        <dbReference type="EMBL" id="WMV08949.1"/>
    </source>
</evidence>
<feature type="compositionally biased region" description="Basic and acidic residues" evidence="1">
    <location>
        <begin position="100"/>
        <end position="114"/>
    </location>
</feature>
<dbReference type="AlphaFoldDB" id="A0AAF0T8N8"/>
<sequence>MFAELEIGDRSKRDLDAENLNLHHEKMSCRTTFHGPSPQTMVQPTVRRSWSWVEVFWVFCGPHSTDHGPTYSRGFLGTMVPPTVKIMPTQRVVRGCPTRRNADPQDQDAPHAPEVHPLQGNVTKAKFRNIIQTLTRFVAKQDVQL</sequence>
<feature type="region of interest" description="Disordered" evidence="1">
    <location>
        <begin position="98"/>
        <end position="119"/>
    </location>
</feature>
<name>A0AAF0T8N8_SOLVR</name>
<evidence type="ECO:0000256" key="1">
    <source>
        <dbReference type="SAM" id="MobiDB-lite"/>
    </source>
</evidence>
<gene>
    <name evidence="2" type="ORF">MTR67_002334</name>
</gene>
<proteinExistence type="predicted"/>